<dbReference type="eggNOG" id="COG1104">
    <property type="taxonomic scope" value="Bacteria"/>
</dbReference>
<evidence type="ECO:0000256" key="2">
    <source>
        <dbReference type="ARBA" id="ARBA00006490"/>
    </source>
</evidence>
<dbReference type="InterPro" id="IPR015421">
    <property type="entry name" value="PyrdxlP-dep_Trfase_major"/>
</dbReference>
<keyword evidence="7" id="KW-0411">Iron-sulfur</keyword>
<dbReference type="InterPro" id="IPR015424">
    <property type="entry name" value="PyrdxlP-dep_Trfase"/>
</dbReference>
<dbReference type="Pfam" id="PF00266">
    <property type="entry name" value="Aminotran_5"/>
    <property type="match status" value="1"/>
</dbReference>
<evidence type="ECO:0000256" key="3">
    <source>
        <dbReference type="ARBA" id="ARBA00022679"/>
    </source>
</evidence>
<evidence type="ECO:0000256" key="6">
    <source>
        <dbReference type="ARBA" id="ARBA00023004"/>
    </source>
</evidence>
<gene>
    <name evidence="10" type="ordered locus">SULAZ_1711</name>
</gene>
<dbReference type="KEGG" id="saf:SULAZ_1711"/>
<dbReference type="PANTHER" id="PTHR11601:SF34">
    <property type="entry name" value="CYSTEINE DESULFURASE"/>
    <property type="match status" value="1"/>
</dbReference>
<evidence type="ECO:0000256" key="8">
    <source>
        <dbReference type="ARBA" id="ARBA00050776"/>
    </source>
</evidence>
<comment type="cofactor">
    <cofactor evidence="1">
        <name>pyridoxal 5'-phosphate</name>
        <dbReference type="ChEBI" id="CHEBI:597326"/>
    </cofactor>
</comment>
<dbReference type="EMBL" id="CP001229">
    <property type="protein sequence ID" value="ACN98945.1"/>
    <property type="molecule type" value="Genomic_DNA"/>
</dbReference>
<proteinExistence type="inferred from homology"/>
<name>C1DX31_SULAA</name>
<dbReference type="EC" id="2.8.1.7" evidence="10"/>
<evidence type="ECO:0000256" key="4">
    <source>
        <dbReference type="ARBA" id="ARBA00022723"/>
    </source>
</evidence>
<sequence>MIYFDNAATSPVLPEILDSLKTLYEEYYANPSSIHKEGQKARNLIEKSRYGISQYIGCNADEIIFTSCATESNNLAIIGLAESYPEKDHIITTPIEHKSVLMPLKHLSSKGYKVDFVKVDKNGIVDLDHLKSLINNKTLLVCVIHGNNETGVLQDLENIGKVCKEKDVFFFTDVVQSFCKEDIPLQYIDMFSISGHKINAPKSIGMLYKKEGIKLTPIIFGGGQERGLRSGTESPQLIHSLFIAIEYWNKNKDRLVNHLKSIKDLFEEKLTQSVEEIEIVSKDIKRLPNISNIIFPKIDAQSLIMALDTEGVAVSSGSACSSGTPTPSHVLKAYGYTDKQALSSIRFSFGIFNTVQEVEVTVEKITNIYRDLRSFF</sequence>
<dbReference type="OrthoDB" id="9808002at2"/>
<keyword evidence="4" id="KW-0479">Metal-binding</keyword>
<dbReference type="PANTHER" id="PTHR11601">
    <property type="entry name" value="CYSTEINE DESULFURYLASE FAMILY MEMBER"/>
    <property type="match status" value="1"/>
</dbReference>
<dbReference type="InterPro" id="IPR000192">
    <property type="entry name" value="Aminotrans_V_dom"/>
</dbReference>
<keyword evidence="5" id="KW-0663">Pyridoxal phosphate</keyword>
<dbReference type="GO" id="GO:0031071">
    <property type="term" value="F:cysteine desulfurase activity"/>
    <property type="evidence" value="ECO:0007669"/>
    <property type="project" value="UniProtKB-EC"/>
</dbReference>
<dbReference type="Proteomes" id="UP000001369">
    <property type="component" value="Chromosome"/>
</dbReference>
<dbReference type="SUPFAM" id="SSF53383">
    <property type="entry name" value="PLP-dependent transferases"/>
    <property type="match status" value="1"/>
</dbReference>
<evidence type="ECO:0000256" key="1">
    <source>
        <dbReference type="ARBA" id="ARBA00001933"/>
    </source>
</evidence>
<accession>C1DX31</accession>
<protein>
    <submittedName>
        <fullName evidence="10">Cysteine desulfurase (Nitrogenase metalloclustersbiosynthesis protein NifS)</fullName>
        <ecNumber evidence="10">2.8.1.7</ecNumber>
    </submittedName>
</protein>
<evidence type="ECO:0000313" key="10">
    <source>
        <dbReference type="EMBL" id="ACN98945.1"/>
    </source>
</evidence>
<comment type="similarity">
    <text evidence="2">Belongs to the class-V pyridoxal-phosphate-dependent aminotransferase family. NifS/IscS subfamily.</text>
</comment>
<reference evidence="10 11" key="1">
    <citation type="journal article" date="2009" name="J. Bacteriol.">
        <title>Complete and draft genome sequences of six members of the Aquificales.</title>
        <authorList>
            <person name="Reysenbach A.L."/>
            <person name="Hamamura N."/>
            <person name="Podar M."/>
            <person name="Griffiths E."/>
            <person name="Ferreira S."/>
            <person name="Hochstein R."/>
            <person name="Heidelberg J."/>
            <person name="Johnson J."/>
            <person name="Mead D."/>
            <person name="Pohorille A."/>
            <person name="Sarmiento M."/>
            <person name="Schweighofer K."/>
            <person name="Seshadri R."/>
            <person name="Voytek M.A."/>
        </authorList>
    </citation>
    <scope>NUCLEOTIDE SEQUENCE [LARGE SCALE GENOMIC DNA]</scope>
    <source>
        <strain evidence="11">Az-Fu1 / DSM 15241 / OCM 825</strain>
    </source>
</reference>
<evidence type="ECO:0000259" key="9">
    <source>
        <dbReference type="Pfam" id="PF00266"/>
    </source>
</evidence>
<dbReference type="PIRSF" id="PIRSF005572">
    <property type="entry name" value="NifS"/>
    <property type="match status" value="1"/>
</dbReference>
<evidence type="ECO:0000256" key="7">
    <source>
        <dbReference type="ARBA" id="ARBA00023014"/>
    </source>
</evidence>
<dbReference type="GO" id="GO:0046872">
    <property type="term" value="F:metal ion binding"/>
    <property type="evidence" value="ECO:0007669"/>
    <property type="project" value="UniProtKB-KW"/>
</dbReference>
<keyword evidence="3 10" id="KW-0808">Transferase</keyword>
<dbReference type="Gene3D" id="3.40.640.10">
    <property type="entry name" value="Type I PLP-dependent aspartate aminotransferase-like (Major domain)"/>
    <property type="match status" value="1"/>
</dbReference>
<dbReference type="GO" id="GO:0051536">
    <property type="term" value="F:iron-sulfur cluster binding"/>
    <property type="evidence" value="ECO:0007669"/>
    <property type="project" value="UniProtKB-KW"/>
</dbReference>
<dbReference type="RefSeq" id="WP_012674265.1">
    <property type="nucleotide sequence ID" value="NC_012438.1"/>
</dbReference>
<evidence type="ECO:0000313" key="11">
    <source>
        <dbReference type="Proteomes" id="UP000001369"/>
    </source>
</evidence>
<dbReference type="InterPro" id="IPR016454">
    <property type="entry name" value="Cysteine_dSase"/>
</dbReference>
<dbReference type="AlphaFoldDB" id="C1DX31"/>
<dbReference type="Gene3D" id="1.10.260.50">
    <property type="match status" value="1"/>
</dbReference>
<dbReference type="STRING" id="204536.SULAZ_1711"/>
<dbReference type="Gene3D" id="3.90.1150.10">
    <property type="entry name" value="Aspartate Aminotransferase, domain 1"/>
    <property type="match status" value="1"/>
</dbReference>
<comment type="catalytic activity">
    <reaction evidence="8">
        <text>(sulfur carrier)-H + L-cysteine = (sulfur carrier)-SH + L-alanine</text>
        <dbReference type="Rhea" id="RHEA:43892"/>
        <dbReference type="Rhea" id="RHEA-COMP:14737"/>
        <dbReference type="Rhea" id="RHEA-COMP:14739"/>
        <dbReference type="ChEBI" id="CHEBI:29917"/>
        <dbReference type="ChEBI" id="CHEBI:35235"/>
        <dbReference type="ChEBI" id="CHEBI:57972"/>
        <dbReference type="ChEBI" id="CHEBI:64428"/>
        <dbReference type="EC" id="2.8.1.7"/>
    </reaction>
</comment>
<dbReference type="HOGENOM" id="CLU_003433_0_0_0"/>
<keyword evidence="11" id="KW-1185">Reference proteome</keyword>
<feature type="domain" description="Aminotransferase class V" evidence="9">
    <location>
        <begin position="2"/>
        <end position="359"/>
    </location>
</feature>
<evidence type="ECO:0000256" key="5">
    <source>
        <dbReference type="ARBA" id="ARBA00022898"/>
    </source>
</evidence>
<organism evidence="10 11">
    <name type="scientific">Sulfurihydrogenibium azorense (strain DSM 15241 / OCM 825 / Az-Fu1)</name>
    <dbReference type="NCBI Taxonomy" id="204536"/>
    <lineage>
        <taxon>Bacteria</taxon>
        <taxon>Pseudomonadati</taxon>
        <taxon>Aquificota</taxon>
        <taxon>Aquificia</taxon>
        <taxon>Aquificales</taxon>
        <taxon>Hydrogenothermaceae</taxon>
        <taxon>Sulfurihydrogenibium</taxon>
    </lineage>
</organism>
<dbReference type="InterPro" id="IPR015422">
    <property type="entry name" value="PyrdxlP-dep_Trfase_small"/>
</dbReference>
<keyword evidence="6" id="KW-0408">Iron</keyword>